<proteinExistence type="predicted"/>
<accession>L1KPH9</accession>
<reference evidence="1 2" key="1">
    <citation type="submission" date="2012-11" db="EMBL/GenBank/DDBJ databases">
        <authorList>
            <person name="Huguet-Tapia J.C."/>
            <person name="Durkin A.S."/>
            <person name="Pettis G.S."/>
            <person name="Badger J.H."/>
        </authorList>
    </citation>
    <scope>NUCLEOTIDE SEQUENCE [LARGE SCALE GENOMIC DNA]</scope>
    <source>
        <strain evidence="1 2">91-03</strain>
    </source>
</reference>
<dbReference type="PATRIC" id="fig|698759.3.peg.6839"/>
<dbReference type="EMBL" id="AEJC01000516">
    <property type="protein sequence ID" value="EKX62464.1"/>
    <property type="molecule type" value="Genomic_DNA"/>
</dbReference>
<sequence length="135" mass="15383">MACAGALSLTGLPSLTAANAAPKGLKPGKRCDEMFSDLYDFADVVEGAMPDDGFERNKSDWDEFDYVNGQKQWDGLREPTQAELDEITDDPEDYKKGDKRRVWAYWKRAKETSRWKGASFIEYRDDFYIPQGGHD</sequence>
<dbReference type="Proteomes" id="UP000010411">
    <property type="component" value="Unassembled WGS sequence"/>
</dbReference>
<name>L1KPH9_9ACTN</name>
<dbReference type="AlphaFoldDB" id="L1KPH9"/>
<comment type="caution">
    <text evidence="1">The sequence shown here is derived from an EMBL/GenBank/DDBJ whole genome shotgun (WGS) entry which is preliminary data.</text>
</comment>
<evidence type="ECO:0000313" key="2">
    <source>
        <dbReference type="Proteomes" id="UP000010411"/>
    </source>
</evidence>
<keyword evidence="2" id="KW-1185">Reference proteome</keyword>
<protein>
    <submittedName>
        <fullName evidence="1">Uncharacterized protein</fullName>
    </submittedName>
</protein>
<evidence type="ECO:0000313" key="1">
    <source>
        <dbReference type="EMBL" id="EKX62464.1"/>
    </source>
</evidence>
<gene>
    <name evidence="1" type="ORF">STRIP9103_09546</name>
</gene>
<organism evidence="1 2">
    <name type="scientific">Streptomyces ipomoeae 91-03</name>
    <dbReference type="NCBI Taxonomy" id="698759"/>
    <lineage>
        <taxon>Bacteria</taxon>
        <taxon>Bacillati</taxon>
        <taxon>Actinomycetota</taxon>
        <taxon>Actinomycetes</taxon>
        <taxon>Kitasatosporales</taxon>
        <taxon>Streptomycetaceae</taxon>
        <taxon>Streptomyces</taxon>
    </lineage>
</organism>